<keyword evidence="9" id="KW-1185">Reference proteome</keyword>
<dbReference type="AlphaFoldDB" id="A0A813YVC5"/>
<accession>A0A813YVC5</accession>
<protein>
    <submittedName>
        <fullName evidence="7">Uncharacterized protein</fullName>
    </submittedName>
</protein>
<keyword evidence="3" id="KW-0863">Zinc-finger</keyword>
<dbReference type="GO" id="GO:0008270">
    <property type="term" value="F:zinc ion binding"/>
    <property type="evidence" value="ECO:0007669"/>
    <property type="project" value="UniProtKB-KW"/>
</dbReference>
<name>A0A813YVC5_9BILA</name>
<evidence type="ECO:0000256" key="1">
    <source>
        <dbReference type="ARBA" id="ARBA00004123"/>
    </source>
</evidence>
<evidence type="ECO:0000313" key="8">
    <source>
        <dbReference type="EMBL" id="CAF3674536.1"/>
    </source>
</evidence>
<feature type="compositionally biased region" description="Basic and acidic residues" evidence="6">
    <location>
        <begin position="1"/>
        <end position="11"/>
    </location>
</feature>
<evidence type="ECO:0000256" key="4">
    <source>
        <dbReference type="ARBA" id="ARBA00022833"/>
    </source>
</evidence>
<comment type="caution">
    <text evidence="7">The sequence shown here is derived from an EMBL/GenBank/DDBJ whole genome shotgun (WGS) entry which is preliminary data.</text>
</comment>
<dbReference type="InterPro" id="IPR052035">
    <property type="entry name" value="ZnF_BED_domain_contain"/>
</dbReference>
<feature type="region of interest" description="Disordered" evidence="6">
    <location>
        <begin position="1"/>
        <end position="34"/>
    </location>
</feature>
<dbReference type="GO" id="GO:0005634">
    <property type="term" value="C:nucleus"/>
    <property type="evidence" value="ECO:0007669"/>
    <property type="project" value="UniProtKB-SubCell"/>
</dbReference>
<evidence type="ECO:0000256" key="5">
    <source>
        <dbReference type="ARBA" id="ARBA00023242"/>
    </source>
</evidence>
<keyword evidence="5" id="KW-0539">Nucleus</keyword>
<reference evidence="7" key="1">
    <citation type="submission" date="2021-02" db="EMBL/GenBank/DDBJ databases">
        <authorList>
            <person name="Nowell W R."/>
        </authorList>
    </citation>
    <scope>NUCLEOTIDE SEQUENCE</scope>
</reference>
<dbReference type="PANTHER" id="PTHR46481">
    <property type="entry name" value="ZINC FINGER BED DOMAIN-CONTAINING PROTEIN 4"/>
    <property type="match status" value="1"/>
</dbReference>
<evidence type="ECO:0000256" key="3">
    <source>
        <dbReference type="ARBA" id="ARBA00022771"/>
    </source>
</evidence>
<dbReference type="PANTHER" id="PTHR46481:SF10">
    <property type="entry name" value="ZINC FINGER BED DOMAIN-CONTAINING PROTEIN 39"/>
    <property type="match status" value="1"/>
</dbReference>
<organism evidence="7 9">
    <name type="scientific">Didymodactylos carnosus</name>
    <dbReference type="NCBI Taxonomy" id="1234261"/>
    <lineage>
        <taxon>Eukaryota</taxon>
        <taxon>Metazoa</taxon>
        <taxon>Spiralia</taxon>
        <taxon>Gnathifera</taxon>
        <taxon>Rotifera</taxon>
        <taxon>Eurotatoria</taxon>
        <taxon>Bdelloidea</taxon>
        <taxon>Philodinida</taxon>
        <taxon>Philodinidae</taxon>
        <taxon>Didymodactylos</taxon>
    </lineage>
</organism>
<sequence length="168" mass="19256">MAMATKEEKIQSKQPSIKDAMNSPRGTKYTSGHSRQIQLSKMVTNDLINGLVLPLSIVERTEFLRAMHTVYPKFVVPSPRSICRDVLPKTVEKVESELKRICKSSRFVSVTIDTWTDRRMRCFYGITIHLIEQCLFKSYLLAFKYLSVVFIGISHRGENETLVNGIQL</sequence>
<feature type="compositionally biased region" description="Polar residues" evidence="6">
    <location>
        <begin position="24"/>
        <end position="34"/>
    </location>
</feature>
<proteinExistence type="predicted"/>
<evidence type="ECO:0000313" key="9">
    <source>
        <dbReference type="Proteomes" id="UP000663829"/>
    </source>
</evidence>
<evidence type="ECO:0000256" key="2">
    <source>
        <dbReference type="ARBA" id="ARBA00022723"/>
    </source>
</evidence>
<comment type="subcellular location">
    <subcellularLocation>
        <location evidence="1">Nucleus</location>
    </subcellularLocation>
</comment>
<dbReference type="EMBL" id="CAJNOQ010001371">
    <property type="protein sequence ID" value="CAF0890060.1"/>
    <property type="molecule type" value="Genomic_DNA"/>
</dbReference>
<keyword evidence="4" id="KW-0862">Zinc</keyword>
<evidence type="ECO:0000256" key="6">
    <source>
        <dbReference type="SAM" id="MobiDB-lite"/>
    </source>
</evidence>
<dbReference type="Proteomes" id="UP000663829">
    <property type="component" value="Unassembled WGS sequence"/>
</dbReference>
<keyword evidence="2" id="KW-0479">Metal-binding</keyword>
<dbReference type="Proteomes" id="UP000681722">
    <property type="component" value="Unassembled WGS sequence"/>
</dbReference>
<dbReference type="OrthoDB" id="109171at2759"/>
<evidence type="ECO:0000313" key="7">
    <source>
        <dbReference type="EMBL" id="CAF0890060.1"/>
    </source>
</evidence>
<gene>
    <name evidence="7" type="ORF">GPM918_LOCUS8073</name>
    <name evidence="8" type="ORF">SRO942_LOCUS8073</name>
</gene>
<dbReference type="EMBL" id="CAJOBC010001371">
    <property type="protein sequence ID" value="CAF3674536.1"/>
    <property type="molecule type" value="Genomic_DNA"/>
</dbReference>